<name>A0A382Z4E5_9ZZZZ</name>
<protein>
    <submittedName>
        <fullName evidence="2">Uncharacterized protein</fullName>
    </submittedName>
</protein>
<dbReference type="Pfam" id="PF07394">
    <property type="entry name" value="DUF1501"/>
    <property type="match status" value="1"/>
</dbReference>
<sequence length="88" mass="9539">MNAPFLLNTASLRRRDFLYGLGSSLGAVAMTDLLAKEATGPLALKKPMHAPKAKAVIMLFMEGGPSQVDTFDPKPKLNAKHKTESKRT</sequence>
<feature type="region of interest" description="Disordered" evidence="1">
    <location>
        <begin position="66"/>
        <end position="88"/>
    </location>
</feature>
<feature type="non-terminal residue" evidence="2">
    <location>
        <position position="88"/>
    </location>
</feature>
<dbReference type="EMBL" id="UINC01180652">
    <property type="protein sequence ID" value="SVD89965.1"/>
    <property type="molecule type" value="Genomic_DNA"/>
</dbReference>
<evidence type="ECO:0000256" key="1">
    <source>
        <dbReference type="SAM" id="MobiDB-lite"/>
    </source>
</evidence>
<organism evidence="2">
    <name type="scientific">marine metagenome</name>
    <dbReference type="NCBI Taxonomy" id="408172"/>
    <lineage>
        <taxon>unclassified sequences</taxon>
        <taxon>metagenomes</taxon>
        <taxon>ecological metagenomes</taxon>
    </lineage>
</organism>
<feature type="compositionally biased region" description="Basic and acidic residues" evidence="1">
    <location>
        <begin position="71"/>
        <end position="88"/>
    </location>
</feature>
<accession>A0A382Z4E5</accession>
<dbReference type="AlphaFoldDB" id="A0A382Z4E5"/>
<reference evidence="2" key="1">
    <citation type="submission" date="2018-05" db="EMBL/GenBank/DDBJ databases">
        <authorList>
            <person name="Lanie J.A."/>
            <person name="Ng W.-L."/>
            <person name="Kazmierczak K.M."/>
            <person name="Andrzejewski T.M."/>
            <person name="Davidsen T.M."/>
            <person name="Wayne K.J."/>
            <person name="Tettelin H."/>
            <person name="Glass J.I."/>
            <person name="Rusch D."/>
            <person name="Podicherti R."/>
            <person name="Tsui H.-C.T."/>
            <person name="Winkler M.E."/>
        </authorList>
    </citation>
    <scope>NUCLEOTIDE SEQUENCE</scope>
</reference>
<dbReference type="InterPro" id="IPR010869">
    <property type="entry name" value="DUF1501"/>
</dbReference>
<proteinExistence type="predicted"/>
<gene>
    <name evidence="2" type="ORF">METZ01_LOCUS442819</name>
</gene>
<evidence type="ECO:0000313" key="2">
    <source>
        <dbReference type="EMBL" id="SVD89965.1"/>
    </source>
</evidence>